<dbReference type="PANTHER" id="PTHR10039:SF14">
    <property type="entry name" value="NACHT DOMAIN-CONTAINING PROTEIN"/>
    <property type="match status" value="1"/>
</dbReference>
<organism evidence="4 5">
    <name type="scientific">Apiospora phragmitis</name>
    <dbReference type="NCBI Taxonomy" id="2905665"/>
    <lineage>
        <taxon>Eukaryota</taxon>
        <taxon>Fungi</taxon>
        <taxon>Dikarya</taxon>
        <taxon>Ascomycota</taxon>
        <taxon>Pezizomycotina</taxon>
        <taxon>Sordariomycetes</taxon>
        <taxon>Xylariomycetidae</taxon>
        <taxon>Amphisphaeriales</taxon>
        <taxon>Apiosporaceae</taxon>
        <taxon>Apiospora</taxon>
    </lineage>
</organism>
<evidence type="ECO:0000256" key="1">
    <source>
        <dbReference type="ARBA" id="ARBA00022737"/>
    </source>
</evidence>
<dbReference type="Pfam" id="PF24883">
    <property type="entry name" value="NPHP3_N"/>
    <property type="match status" value="1"/>
</dbReference>
<comment type="caution">
    <text evidence="4">The sequence shown here is derived from an EMBL/GenBank/DDBJ whole genome shotgun (WGS) entry which is preliminary data.</text>
</comment>
<sequence length="591" mass="66663">MNNDCTGPLVLSHFRNYAYPSSTKYDIILRSLLLQLVRKGEDLAAYVYEEYDLVKKVPGVPVMERLLHLLLSSISKGPGEAAYVWIVLDGIDECETLTQNRVFKLISQATSRKSSSNEVICKGLVSCRFSAEASAKLREMQPISLAEEKKHISIDIKHYSAQRLRSMQTKLQQMNVNDEDIGEIQDAITEKADGMFLYARLVLDYLSSNVFFSAEEVKTSVHELPAKLSKFRIMTQILVRLDDRSVTRVKCALGWIAFSNRPLKKIEFLSAVAFSSGDANVKQIAPQYMWDMFIQSSSSNLVLIESDCLLQHGIATITCLLAGIEYVPDGLPHEPVLFRIIKGLHGFHIYSKEHWTDYLLSLTLSNQNHGSPPSLLFHLACELATKLNQLLTNPVQLPEKPNGPLFDDQQKPTKFMDERIENLGSPLLQGVVDGCLKARSAEQIELKLEQIESRWQPINDSPTSAIPPPQERVSLILQRYQTAIRYLLGGTDYPGITAAEFDFFKQNFRNSAHTCRVKGCPEATDGFERQAQYHEHEMLHVRRLICTYSGCPYPPFTSFKSLKCHINKNHGTAPPRKSIRKSGQTAAPRKS</sequence>
<accession>A0ABR1TR51</accession>
<keyword evidence="1" id="KW-0677">Repeat</keyword>
<keyword evidence="5" id="KW-1185">Reference proteome</keyword>
<proteinExistence type="predicted"/>
<dbReference type="Proteomes" id="UP001480595">
    <property type="component" value="Unassembled WGS sequence"/>
</dbReference>
<evidence type="ECO:0000256" key="2">
    <source>
        <dbReference type="SAM" id="MobiDB-lite"/>
    </source>
</evidence>
<feature type="region of interest" description="Disordered" evidence="2">
    <location>
        <begin position="570"/>
        <end position="591"/>
    </location>
</feature>
<dbReference type="PANTHER" id="PTHR10039">
    <property type="entry name" value="AMELOGENIN"/>
    <property type="match status" value="1"/>
</dbReference>
<feature type="domain" description="Nephrocystin 3-like N-terminal" evidence="3">
    <location>
        <begin position="9"/>
        <end position="128"/>
    </location>
</feature>
<evidence type="ECO:0000313" key="5">
    <source>
        <dbReference type="Proteomes" id="UP001480595"/>
    </source>
</evidence>
<dbReference type="EMBL" id="JAQQWL010000011">
    <property type="protein sequence ID" value="KAK8048198.1"/>
    <property type="molecule type" value="Genomic_DNA"/>
</dbReference>
<gene>
    <name evidence="4" type="ORF">PG994_009928</name>
</gene>
<evidence type="ECO:0000259" key="3">
    <source>
        <dbReference type="Pfam" id="PF24883"/>
    </source>
</evidence>
<protein>
    <recommendedName>
        <fullName evidence="3">Nephrocystin 3-like N-terminal domain-containing protein</fullName>
    </recommendedName>
</protein>
<evidence type="ECO:0000313" key="4">
    <source>
        <dbReference type="EMBL" id="KAK8048198.1"/>
    </source>
</evidence>
<dbReference type="InterPro" id="IPR056884">
    <property type="entry name" value="NPHP3-like_N"/>
</dbReference>
<dbReference type="GeneID" id="92094400"/>
<dbReference type="RefSeq" id="XP_066710447.1">
    <property type="nucleotide sequence ID" value="XM_066861337.1"/>
</dbReference>
<reference evidence="4 5" key="1">
    <citation type="submission" date="2023-01" db="EMBL/GenBank/DDBJ databases">
        <title>Analysis of 21 Apiospora genomes using comparative genomics revels a genus with tremendous synthesis potential of carbohydrate active enzymes and secondary metabolites.</title>
        <authorList>
            <person name="Sorensen T."/>
        </authorList>
    </citation>
    <scope>NUCLEOTIDE SEQUENCE [LARGE SCALE GENOMIC DNA]</scope>
    <source>
        <strain evidence="4 5">CBS 135458</strain>
    </source>
</reference>
<name>A0ABR1TR51_9PEZI</name>